<dbReference type="Gene3D" id="1.25.40.10">
    <property type="entry name" value="Tetratricopeptide repeat domain"/>
    <property type="match status" value="1"/>
</dbReference>
<dbReference type="InterPro" id="IPR036388">
    <property type="entry name" value="WH-like_DNA-bd_sf"/>
</dbReference>
<evidence type="ECO:0000259" key="2">
    <source>
        <dbReference type="SMART" id="SM01043"/>
    </source>
</evidence>
<dbReference type="Proteomes" id="UP001499895">
    <property type="component" value="Unassembled WGS sequence"/>
</dbReference>
<dbReference type="EMBL" id="BAAAHB010000008">
    <property type="protein sequence ID" value="GAA0451756.1"/>
    <property type="molecule type" value="Genomic_DNA"/>
</dbReference>
<dbReference type="RefSeq" id="WP_344087038.1">
    <property type="nucleotide sequence ID" value="NZ_BAAAHB010000008.1"/>
</dbReference>
<comment type="caution">
    <text evidence="3">The sequence shown here is derived from an EMBL/GenBank/DDBJ whole genome shotgun (WGS) entry which is preliminary data.</text>
</comment>
<dbReference type="Gene3D" id="1.10.10.10">
    <property type="entry name" value="Winged helix-like DNA-binding domain superfamily/Winged helix DNA-binding domain"/>
    <property type="match status" value="1"/>
</dbReference>
<protein>
    <recommendedName>
        <fullName evidence="2">Bacterial transcriptional activator domain-containing protein</fullName>
    </recommendedName>
</protein>
<proteinExistence type="predicted"/>
<gene>
    <name evidence="3" type="ORF">GCM10009544_13180</name>
</gene>
<keyword evidence="4" id="KW-1185">Reference proteome</keyword>
<sequence length="253" mass="28069">MPENARHPEDDTASAGFHLLLLPAFELSRHGRRLRMPAGAQRLLAFLALSDRPQHRGVVAGRLWADLPGDRSAAALRTTLWQVRRAVPDLVASHGPQLGLCPSVAVDLHESVRWIRLLEAGERPGECRLAALGHDLLPEWLDEWVVVERERYRQIRLHALETLCRRLTEVRDHASAIEAGLSAVSADPLRETAQRVLIEAHIAEGNLSEAVRQYRSYARLLRLELGVEPTAPLAALLPDAAHTYRVGTAASRP</sequence>
<dbReference type="InterPro" id="IPR011990">
    <property type="entry name" value="TPR-like_helical_dom_sf"/>
</dbReference>
<dbReference type="InterPro" id="IPR005158">
    <property type="entry name" value="BTAD"/>
</dbReference>
<feature type="domain" description="Bacterial transcriptional activator" evidence="2">
    <location>
        <begin position="106"/>
        <end position="241"/>
    </location>
</feature>
<accession>A0ABP3JHI6</accession>
<dbReference type="Pfam" id="PF03704">
    <property type="entry name" value="BTAD"/>
    <property type="match status" value="1"/>
</dbReference>
<evidence type="ECO:0000313" key="3">
    <source>
        <dbReference type="EMBL" id="GAA0451756.1"/>
    </source>
</evidence>
<dbReference type="InterPro" id="IPR051677">
    <property type="entry name" value="AfsR-DnrI-RedD_regulator"/>
</dbReference>
<keyword evidence="1" id="KW-0902">Two-component regulatory system</keyword>
<dbReference type="SUPFAM" id="SSF48452">
    <property type="entry name" value="TPR-like"/>
    <property type="match status" value="1"/>
</dbReference>
<name>A0ABP3JHI6_9ACTN</name>
<evidence type="ECO:0000256" key="1">
    <source>
        <dbReference type="ARBA" id="ARBA00023012"/>
    </source>
</evidence>
<evidence type="ECO:0000313" key="4">
    <source>
        <dbReference type="Proteomes" id="UP001499895"/>
    </source>
</evidence>
<organism evidence="3 4">
    <name type="scientific">Streptomyces stramineus</name>
    <dbReference type="NCBI Taxonomy" id="173861"/>
    <lineage>
        <taxon>Bacteria</taxon>
        <taxon>Bacillati</taxon>
        <taxon>Actinomycetota</taxon>
        <taxon>Actinomycetes</taxon>
        <taxon>Kitasatosporales</taxon>
        <taxon>Streptomycetaceae</taxon>
        <taxon>Streptomyces</taxon>
    </lineage>
</organism>
<reference evidence="4" key="1">
    <citation type="journal article" date="2019" name="Int. J. Syst. Evol. Microbiol.">
        <title>The Global Catalogue of Microorganisms (GCM) 10K type strain sequencing project: providing services to taxonomists for standard genome sequencing and annotation.</title>
        <authorList>
            <consortium name="The Broad Institute Genomics Platform"/>
            <consortium name="The Broad Institute Genome Sequencing Center for Infectious Disease"/>
            <person name="Wu L."/>
            <person name="Ma J."/>
        </authorList>
    </citation>
    <scope>NUCLEOTIDE SEQUENCE [LARGE SCALE GENOMIC DNA]</scope>
    <source>
        <strain evidence="4">JCM 10649</strain>
    </source>
</reference>
<dbReference type="PANTHER" id="PTHR35807">
    <property type="entry name" value="TRANSCRIPTIONAL REGULATOR REDD-RELATED"/>
    <property type="match status" value="1"/>
</dbReference>
<dbReference type="SMART" id="SM01043">
    <property type="entry name" value="BTAD"/>
    <property type="match status" value="1"/>
</dbReference>